<dbReference type="PANTHER" id="PTHR24406">
    <property type="entry name" value="TRANSCRIPTIONAL REPRESSOR CTCFL-RELATED"/>
    <property type="match status" value="1"/>
</dbReference>
<feature type="domain" description="C2H2-type" evidence="9">
    <location>
        <begin position="437"/>
        <end position="464"/>
    </location>
</feature>
<evidence type="ECO:0000313" key="11">
    <source>
        <dbReference type="Proteomes" id="UP001153292"/>
    </source>
</evidence>
<evidence type="ECO:0000313" key="10">
    <source>
        <dbReference type="EMBL" id="CAH0399027.1"/>
    </source>
</evidence>
<dbReference type="Gene3D" id="3.30.160.60">
    <property type="entry name" value="Classic Zinc Finger"/>
    <property type="match status" value="5"/>
</dbReference>
<feature type="domain" description="C2H2-type" evidence="9">
    <location>
        <begin position="465"/>
        <end position="492"/>
    </location>
</feature>
<feature type="region of interest" description="Disordered" evidence="8">
    <location>
        <begin position="764"/>
        <end position="783"/>
    </location>
</feature>
<keyword evidence="2" id="KW-0479">Metal-binding</keyword>
<keyword evidence="6" id="KW-0539">Nucleus</keyword>
<proteinExistence type="predicted"/>
<dbReference type="InterPro" id="IPR013087">
    <property type="entry name" value="Znf_C2H2_type"/>
</dbReference>
<accession>A0ABN8AWT1</accession>
<organism evidence="10 11">
    <name type="scientific">Chilo suppressalis</name>
    <name type="common">Asiatic rice borer moth</name>
    <dbReference type="NCBI Taxonomy" id="168631"/>
    <lineage>
        <taxon>Eukaryota</taxon>
        <taxon>Metazoa</taxon>
        <taxon>Ecdysozoa</taxon>
        <taxon>Arthropoda</taxon>
        <taxon>Hexapoda</taxon>
        <taxon>Insecta</taxon>
        <taxon>Pterygota</taxon>
        <taxon>Neoptera</taxon>
        <taxon>Endopterygota</taxon>
        <taxon>Lepidoptera</taxon>
        <taxon>Glossata</taxon>
        <taxon>Ditrysia</taxon>
        <taxon>Pyraloidea</taxon>
        <taxon>Crambidae</taxon>
        <taxon>Crambinae</taxon>
        <taxon>Chilo</taxon>
    </lineage>
</organism>
<feature type="region of interest" description="Disordered" evidence="8">
    <location>
        <begin position="259"/>
        <end position="285"/>
    </location>
</feature>
<keyword evidence="4 7" id="KW-0863">Zinc-finger</keyword>
<dbReference type="InterPro" id="IPR036236">
    <property type="entry name" value="Znf_C2H2_sf"/>
</dbReference>
<dbReference type="SUPFAM" id="SSF57667">
    <property type="entry name" value="beta-beta-alpha zinc fingers"/>
    <property type="match status" value="3"/>
</dbReference>
<sequence length="1128" mass="127648">MASQCFLLNLDRNHSQNASLRNVAKPLVAKEKVMSYEEKSVGSTPFFKCEACPYMALAEDDIKFHLFTVHPDLAKRNGLADNIEIACPGCTSVFDAEETLRTHLRNHHKMGIKDVKKMVKSLVQIALKNAKLKKEDKINSDSPLMPIQQDINDVKIPQVIEIVPDSMNTNNGLPKGVAFISVDELNNMSTPNFEKIDPKEIIQEASINIVYTNETSPKYMNVSNAGNSSSTCNVIQVSSITPDLLSSIPSRIANMESKSMTSPIALDTNEQASLTDRKPEDSTDKISTVDKNIEVCSIDGCSTLLEDSKNLTYHRKCHQNGKLICPECARTCLNEEMLHTHLWKIHSIDMELPTCEVCGFKTYKKYRLFNIHMKCHEKGRAYACPICTKRFKNSNQLSKHKLIHKKVSKCTNCQQEFSNERRLRLHVAAVHEKVKPFNCCHCDYTAARKQEMKRHLRSHTGDKPYSCDKCQYRFADHNALRRHKKLHSNENLYKCKYCPYTAIQSTIFASHMISKHPNVSSNDLHRCPFCRFKSLSKDKYVVHLTTHPDKEGIQLLIEMTKTKQNKPSWTIPSNTNEENQSTDHVASEQNKENNTAFSTIPPDVYDCYNLSEPSPQNYSKSYCTESNNDMQQANFNPQEITDLSKDDNNSDCLISESSDDTLLDRLQMNYENNQSNLHGFLNSAVPMEQSLLESNNVSSLASSHPSIANSCNNIMNNFPIRLPPAPQISVRNNIMLKPVDKLSFPMSKVSGPIITTTQILPVPSSSSSPVNISMEPEGVPRKKPKISVKSNLILKGPDQENMFHSQQKMAFKRLEDNERFGLGRPMTFNNLITTQFMQLQPGPTLSDSPSNMMSYQQETMLDTASTPVDNEINDSSQMFTFNQQMNVNTITLLPPPQKIQTNDPSYIKLEATIKQNTQSPSLERMCNANLLNTQAISREYKASPPLEDIHKNMNEIKNEVKSDSFYNIALNNSAANPPLIDQYLIDNIIGEQYSGHLDLSSAVLPEVSDDQQNDVIEIDDNSDDNKLLPRFDMNFPLESLYVMHNDFHFLENEITTNSMPEVPVNEIGRMVTEVPIINQKDTLDVVTSESSNSDFQNFIQGKKDPMMNTCVRPCTNKINVKNIELMKN</sequence>
<feature type="domain" description="C2H2-type" evidence="9">
    <location>
        <begin position="382"/>
        <end position="404"/>
    </location>
</feature>
<dbReference type="PROSITE" id="PS00028">
    <property type="entry name" value="ZINC_FINGER_C2H2_1"/>
    <property type="match status" value="5"/>
</dbReference>
<dbReference type="SMART" id="SM00355">
    <property type="entry name" value="ZnF_C2H2"/>
    <property type="match status" value="11"/>
</dbReference>
<name>A0ABN8AWT1_CHISP</name>
<dbReference type="InterPro" id="IPR050888">
    <property type="entry name" value="ZnF_C2H2-type_TF"/>
</dbReference>
<evidence type="ECO:0000256" key="7">
    <source>
        <dbReference type="PROSITE-ProRule" id="PRU00042"/>
    </source>
</evidence>
<evidence type="ECO:0000256" key="8">
    <source>
        <dbReference type="SAM" id="MobiDB-lite"/>
    </source>
</evidence>
<feature type="region of interest" description="Disordered" evidence="8">
    <location>
        <begin position="564"/>
        <end position="598"/>
    </location>
</feature>
<dbReference type="Proteomes" id="UP001153292">
    <property type="component" value="Chromosome 13"/>
</dbReference>
<evidence type="ECO:0000256" key="5">
    <source>
        <dbReference type="ARBA" id="ARBA00022833"/>
    </source>
</evidence>
<keyword evidence="11" id="KW-1185">Reference proteome</keyword>
<keyword evidence="5" id="KW-0862">Zinc</keyword>
<gene>
    <name evidence="10" type="ORF">CHILSU_LOCUS2154</name>
</gene>
<comment type="subcellular location">
    <subcellularLocation>
        <location evidence="1">Nucleus</location>
    </subcellularLocation>
</comment>
<feature type="compositionally biased region" description="Basic and acidic residues" evidence="8">
    <location>
        <begin position="275"/>
        <end position="285"/>
    </location>
</feature>
<feature type="domain" description="C2H2-type" evidence="9">
    <location>
        <begin position="408"/>
        <end position="436"/>
    </location>
</feature>
<feature type="compositionally biased region" description="Polar residues" evidence="8">
    <location>
        <begin position="259"/>
        <end position="274"/>
    </location>
</feature>
<evidence type="ECO:0000256" key="3">
    <source>
        <dbReference type="ARBA" id="ARBA00022737"/>
    </source>
</evidence>
<feature type="domain" description="C2H2-type" evidence="9">
    <location>
        <begin position="85"/>
        <end position="107"/>
    </location>
</feature>
<dbReference type="EMBL" id="OU963906">
    <property type="protein sequence ID" value="CAH0399027.1"/>
    <property type="molecule type" value="Genomic_DNA"/>
</dbReference>
<keyword evidence="3" id="KW-0677">Repeat</keyword>
<feature type="compositionally biased region" description="Polar residues" evidence="8">
    <location>
        <begin position="565"/>
        <end position="584"/>
    </location>
</feature>
<evidence type="ECO:0000256" key="6">
    <source>
        <dbReference type="ARBA" id="ARBA00023242"/>
    </source>
</evidence>
<evidence type="ECO:0000256" key="1">
    <source>
        <dbReference type="ARBA" id="ARBA00004123"/>
    </source>
</evidence>
<dbReference type="Pfam" id="PF00096">
    <property type="entry name" value="zf-C2H2"/>
    <property type="match status" value="1"/>
</dbReference>
<evidence type="ECO:0000256" key="2">
    <source>
        <dbReference type="ARBA" id="ARBA00022723"/>
    </source>
</evidence>
<evidence type="ECO:0000256" key="4">
    <source>
        <dbReference type="ARBA" id="ARBA00022771"/>
    </source>
</evidence>
<reference evidence="10" key="1">
    <citation type="submission" date="2021-12" db="EMBL/GenBank/DDBJ databases">
        <authorList>
            <person name="King R."/>
        </authorList>
    </citation>
    <scope>NUCLEOTIDE SEQUENCE</scope>
</reference>
<dbReference type="PROSITE" id="PS50157">
    <property type="entry name" value="ZINC_FINGER_C2H2_2"/>
    <property type="match status" value="5"/>
</dbReference>
<protein>
    <recommendedName>
        <fullName evidence="9">C2H2-type domain-containing protein</fullName>
    </recommendedName>
</protein>
<evidence type="ECO:0000259" key="9">
    <source>
        <dbReference type="PROSITE" id="PS50157"/>
    </source>
</evidence>